<accession>A0A152A907</accession>
<proteinExistence type="predicted"/>
<dbReference type="CDD" id="cd04301">
    <property type="entry name" value="NAT_SF"/>
    <property type="match status" value="1"/>
</dbReference>
<evidence type="ECO:0000256" key="1">
    <source>
        <dbReference type="ARBA" id="ARBA00012513"/>
    </source>
</evidence>
<feature type="compositionally biased region" description="Low complexity" evidence="9">
    <location>
        <begin position="341"/>
        <end position="365"/>
    </location>
</feature>
<dbReference type="GO" id="GO:0005524">
    <property type="term" value="F:ATP binding"/>
    <property type="evidence" value="ECO:0007669"/>
    <property type="project" value="UniProtKB-KW"/>
</dbReference>
<evidence type="ECO:0000313" key="12">
    <source>
        <dbReference type="Proteomes" id="UP000076078"/>
    </source>
</evidence>
<reference evidence="11 12" key="1">
    <citation type="submission" date="2015-12" db="EMBL/GenBank/DDBJ databases">
        <title>Dictyostelia acquired genes for synthesis and detection of signals that induce cell-type specialization by lateral gene transfer from prokaryotes.</title>
        <authorList>
            <person name="Gloeckner G."/>
            <person name="Schaap P."/>
        </authorList>
    </citation>
    <scope>NUCLEOTIDE SEQUENCE [LARGE SCALE GENOMIC DNA]</scope>
    <source>
        <strain evidence="11 12">TK</strain>
    </source>
</reference>
<dbReference type="AlphaFoldDB" id="A0A152A907"/>
<evidence type="ECO:0000256" key="6">
    <source>
        <dbReference type="ARBA" id="ARBA00022840"/>
    </source>
</evidence>
<evidence type="ECO:0000256" key="3">
    <source>
        <dbReference type="ARBA" id="ARBA00022679"/>
    </source>
</evidence>
<feature type="compositionally biased region" description="Polar residues" evidence="9">
    <location>
        <begin position="273"/>
        <end position="293"/>
    </location>
</feature>
<dbReference type="PANTHER" id="PTHR44899">
    <property type="entry name" value="CAMK FAMILY PROTEIN KINASE"/>
    <property type="match status" value="1"/>
</dbReference>
<dbReference type="Pfam" id="PF00069">
    <property type="entry name" value="Pkinase"/>
    <property type="match status" value="1"/>
</dbReference>
<dbReference type="OrthoDB" id="4062651at2759"/>
<keyword evidence="2" id="KW-0723">Serine/threonine-protein kinase</keyword>
<dbReference type="GO" id="GO:0016747">
    <property type="term" value="F:acyltransferase activity, transferring groups other than amino-acyl groups"/>
    <property type="evidence" value="ECO:0007669"/>
    <property type="project" value="InterPro"/>
</dbReference>
<evidence type="ECO:0000259" key="10">
    <source>
        <dbReference type="PROSITE" id="PS50011"/>
    </source>
</evidence>
<evidence type="ECO:0000256" key="8">
    <source>
        <dbReference type="ARBA" id="ARBA00048679"/>
    </source>
</evidence>
<gene>
    <name evidence="11" type="ORF">DLAC_00167</name>
</gene>
<dbReference type="Proteomes" id="UP000076078">
    <property type="component" value="Unassembled WGS sequence"/>
</dbReference>
<dbReference type="InterPro" id="IPR008271">
    <property type="entry name" value="Ser/Thr_kinase_AS"/>
</dbReference>
<feature type="compositionally biased region" description="Basic residues" evidence="9">
    <location>
        <begin position="313"/>
        <end position="322"/>
    </location>
</feature>
<evidence type="ECO:0000256" key="9">
    <source>
        <dbReference type="SAM" id="MobiDB-lite"/>
    </source>
</evidence>
<dbReference type="InterPro" id="IPR011009">
    <property type="entry name" value="Kinase-like_dom_sf"/>
</dbReference>
<protein>
    <recommendedName>
        <fullName evidence="1">non-specific serine/threonine protein kinase</fullName>
        <ecNumber evidence="1">2.7.11.1</ecNumber>
    </recommendedName>
</protein>
<dbReference type="PROSITE" id="PS00108">
    <property type="entry name" value="PROTEIN_KINASE_ST"/>
    <property type="match status" value="1"/>
</dbReference>
<feature type="compositionally biased region" description="Low complexity" evidence="9">
    <location>
        <begin position="259"/>
        <end position="272"/>
    </location>
</feature>
<feature type="region of interest" description="Disordered" evidence="9">
    <location>
        <begin position="158"/>
        <end position="177"/>
    </location>
</feature>
<evidence type="ECO:0000313" key="11">
    <source>
        <dbReference type="EMBL" id="KYR02706.1"/>
    </source>
</evidence>
<feature type="compositionally biased region" description="Polar residues" evidence="9">
    <location>
        <begin position="163"/>
        <end position="172"/>
    </location>
</feature>
<dbReference type="InParanoid" id="A0A152A907"/>
<dbReference type="EC" id="2.7.11.1" evidence="1"/>
<dbReference type="SUPFAM" id="SSF55729">
    <property type="entry name" value="Acyl-CoA N-acyltransferases (Nat)"/>
    <property type="match status" value="1"/>
</dbReference>
<evidence type="ECO:0000256" key="2">
    <source>
        <dbReference type="ARBA" id="ARBA00022527"/>
    </source>
</evidence>
<dbReference type="EMBL" id="LODT01000001">
    <property type="protein sequence ID" value="KYR02706.1"/>
    <property type="molecule type" value="Genomic_DNA"/>
</dbReference>
<dbReference type="Pfam" id="PF00583">
    <property type="entry name" value="Acetyltransf_1"/>
    <property type="match status" value="1"/>
</dbReference>
<dbReference type="PANTHER" id="PTHR44899:SF3">
    <property type="entry name" value="SERINE_THREONINE-PROTEIN KINASE NEK1"/>
    <property type="match status" value="1"/>
</dbReference>
<dbReference type="SUPFAM" id="SSF56112">
    <property type="entry name" value="Protein kinase-like (PK-like)"/>
    <property type="match status" value="1"/>
</dbReference>
<dbReference type="InterPro" id="IPR000182">
    <property type="entry name" value="GNAT_dom"/>
</dbReference>
<dbReference type="PROSITE" id="PS50011">
    <property type="entry name" value="PROTEIN_KINASE_DOM"/>
    <property type="match status" value="1"/>
</dbReference>
<organism evidence="11 12">
    <name type="scientific">Tieghemostelium lacteum</name>
    <name type="common">Slime mold</name>
    <name type="synonym">Dictyostelium lacteum</name>
    <dbReference type="NCBI Taxonomy" id="361077"/>
    <lineage>
        <taxon>Eukaryota</taxon>
        <taxon>Amoebozoa</taxon>
        <taxon>Evosea</taxon>
        <taxon>Eumycetozoa</taxon>
        <taxon>Dictyostelia</taxon>
        <taxon>Dictyosteliales</taxon>
        <taxon>Raperosteliaceae</taxon>
        <taxon>Tieghemostelium</taxon>
    </lineage>
</organism>
<feature type="compositionally biased region" description="Basic and acidic residues" evidence="9">
    <location>
        <begin position="294"/>
        <end position="306"/>
    </location>
</feature>
<dbReference type="InterPro" id="IPR051131">
    <property type="entry name" value="NEK_Ser/Thr_kinase_NIMA"/>
</dbReference>
<dbReference type="FunCoup" id="A0A152A907">
    <property type="interactions" value="371"/>
</dbReference>
<comment type="caution">
    <text evidence="11">The sequence shown here is derived from an EMBL/GenBank/DDBJ whole genome shotgun (WGS) entry which is preliminary data.</text>
</comment>
<comment type="catalytic activity">
    <reaction evidence="7">
        <text>L-threonyl-[protein] + ATP = O-phospho-L-threonyl-[protein] + ADP + H(+)</text>
        <dbReference type="Rhea" id="RHEA:46608"/>
        <dbReference type="Rhea" id="RHEA-COMP:11060"/>
        <dbReference type="Rhea" id="RHEA-COMP:11605"/>
        <dbReference type="ChEBI" id="CHEBI:15378"/>
        <dbReference type="ChEBI" id="CHEBI:30013"/>
        <dbReference type="ChEBI" id="CHEBI:30616"/>
        <dbReference type="ChEBI" id="CHEBI:61977"/>
        <dbReference type="ChEBI" id="CHEBI:456216"/>
        <dbReference type="EC" id="2.7.11.1"/>
    </reaction>
</comment>
<dbReference type="GO" id="GO:0004674">
    <property type="term" value="F:protein serine/threonine kinase activity"/>
    <property type="evidence" value="ECO:0007669"/>
    <property type="project" value="UniProtKB-KW"/>
</dbReference>
<feature type="domain" description="Protein kinase" evidence="10">
    <location>
        <begin position="4"/>
        <end position="533"/>
    </location>
</feature>
<dbReference type="OMA" id="IEWAEHQ"/>
<dbReference type="Gene3D" id="1.10.510.10">
    <property type="entry name" value="Transferase(Phosphotransferase) domain 1"/>
    <property type="match status" value="1"/>
</dbReference>
<dbReference type="InterPro" id="IPR000719">
    <property type="entry name" value="Prot_kinase_dom"/>
</dbReference>
<name>A0A152A907_TIELA</name>
<keyword evidence="3" id="KW-0808">Transferase</keyword>
<evidence type="ECO:0000256" key="4">
    <source>
        <dbReference type="ARBA" id="ARBA00022741"/>
    </source>
</evidence>
<keyword evidence="6" id="KW-0067">ATP-binding</keyword>
<dbReference type="SMART" id="SM00220">
    <property type="entry name" value="S_TKc"/>
    <property type="match status" value="1"/>
</dbReference>
<dbReference type="STRING" id="361077.A0A152A907"/>
<feature type="region of interest" description="Disordered" evidence="9">
    <location>
        <begin position="257"/>
        <end position="372"/>
    </location>
</feature>
<keyword evidence="5" id="KW-0418">Kinase</keyword>
<sequence length="793" mass="89124">MNRYTIVKLVGAGGEAKALLVKKNGTENLYVMKQRNFLNLEQANEGLNEAISLAKIANLHIVRFEEVFIYYNEDIYSLCIVMEYCDGGDLMDFLFNVILDNNKDNNSSSGDDNTDNDISLHQKFMATLHTYTPTSSSSSNCSSSSSFLNIPITSPTIHPMSPGANTNSPLRYSNSGSSCTGSNSDLSSLSSSLDNNNTTTTTSIIQSPSLEKIDELIASTSQNSNNSNNTTYSGPINNSNSNFKPKFSFYLTSLNDEGSSSNNNTTNNSTNTIQSCQNLNSLKPDSPKASATLSKKERKELKREDSGTGGKSKWWKSHRKSRSRDSIEEKSPSSNNTLKVQSPQHQQQQQQQSSPSPRTSSTPKSGTEPTQTRLQLPKKVLYKWLYQICLGVHSIHAAHFIHRDLKSENIFLHNFEVKIGDFGLATKYDTTIKGIAGTYFYSAPEVLQNKSYSRPADIFSLGCIFYEMITLRLLPLTKRCIGDEMIQGTFNRQLFLQEFPIEYYQLAELILEMLNPNPNMRPSIDLIIHHKIFERAKRGSMINGQHNSSQKDLMKGGSYGTPEIMPTLSNYGGFRKQLDRNEAPIAAKILTDAMVFDPRFDFLCGARSRSPQKVEKSKELGQLIRKNFFEMGMKVMFTERFMLWGYYNSDNDLSGVASWLLPDKKKSIPVVPLILKLLSILPKIGFNVIKKMGMLSKSIDRALKKSGNNENTYMLAYIGINKEYQSKGIGQYLLQPVLEWADCNGRKCKAVAFNQRSLPFFMKMGFEVALEEKQDLPRGLDPIYILVRNPKPR</sequence>
<keyword evidence="12" id="KW-1185">Reference proteome</keyword>
<keyword evidence="4" id="KW-0547">Nucleotide-binding</keyword>
<dbReference type="InterPro" id="IPR016181">
    <property type="entry name" value="Acyl_CoA_acyltransferase"/>
</dbReference>
<evidence type="ECO:0000256" key="7">
    <source>
        <dbReference type="ARBA" id="ARBA00047899"/>
    </source>
</evidence>
<evidence type="ECO:0000256" key="5">
    <source>
        <dbReference type="ARBA" id="ARBA00022777"/>
    </source>
</evidence>
<dbReference type="Gene3D" id="3.30.200.20">
    <property type="entry name" value="Phosphorylase Kinase, domain 1"/>
    <property type="match status" value="1"/>
</dbReference>
<dbReference type="Gene3D" id="3.40.630.30">
    <property type="match status" value="1"/>
</dbReference>
<comment type="catalytic activity">
    <reaction evidence="8">
        <text>L-seryl-[protein] + ATP = O-phospho-L-seryl-[protein] + ADP + H(+)</text>
        <dbReference type="Rhea" id="RHEA:17989"/>
        <dbReference type="Rhea" id="RHEA-COMP:9863"/>
        <dbReference type="Rhea" id="RHEA-COMP:11604"/>
        <dbReference type="ChEBI" id="CHEBI:15378"/>
        <dbReference type="ChEBI" id="CHEBI:29999"/>
        <dbReference type="ChEBI" id="CHEBI:30616"/>
        <dbReference type="ChEBI" id="CHEBI:83421"/>
        <dbReference type="ChEBI" id="CHEBI:456216"/>
        <dbReference type="EC" id="2.7.11.1"/>
    </reaction>
</comment>